<organism evidence="3 6">
    <name type="scientific">Adineta steineri</name>
    <dbReference type="NCBI Taxonomy" id="433720"/>
    <lineage>
        <taxon>Eukaryota</taxon>
        <taxon>Metazoa</taxon>
        <taxon>Spiralia</taxon>
        <taxon>Gnathifera</taxon>
        <taxon>Rotifera</taxon>
        <taxon>Eurotatoria</taxon>
        <taxon>Bdelloidea</taxon>
        <taxon>Adinetida</taxon>
        <taxon>Adinetidae</taxon>
        <taxon>Adineta</taxon>
    </lineage>
</organism>
<dbReference type="AlphaFoldDB" id="A0A815VNY2"/>
<dbReference type="InterPro" id="IPR050952">
    <property type="entry name" value="TRIM-NHL_E3_ligases"/>
</dbReference>
<evidence type="ECO:0000313" key="4">
    <source>
        <dbReference type="EMBL" id="CAF1654998.1"/>
    </source>
</evidence>
<sequence length="454" mass="51532">VNPTYIISANFSNSSSIFVTYNGDIYFENGDQNGRVTRWISDTNTFVTVLNVDVSCYGLFVDTNDTLYCSMFGRHQVVKRWLNEGAMTSIIAAGTGTQGSALNELNNPMGIFVDLNSDLYVADNKNNRIQLFKSGQSIAITVAGDGSSQETISLLHPTGVVLDRDGYLFIVDSGNNRIVGSGLDGFRCLVGCDAEGSESTQLLDPFTLNFDQFGNLFVTDVGDRRIQKYSFYENSYVPYQLTMNSQIYSRDCNEEMYYYEVIQMKVFMSGNYIIRSNGTRDTYVSIYKNNFNPLNSSENLLRENDENPINIQLNYPIKLTSQSPTFDRDSQRADFYYEVFQFNIITNGSYVLWSESQMGTFGYIYKDNFDPNQPLKNKLFEHSGMCNEGQFKLIVDLQVDVKYILVVTTFYPNVTGNLSIIVSGPKNPQVLRQRQLLRPHQHSPAQWHRSIFIG</sequence>
<reference evidence="3" key="1">
    <citation type="submission" date="2021-02" db="EMBL/GenBank/DDBJ databases">
        <authorList>
            <person name="Nowell W R."/>
        </authorList>
    </citation>
    <scope>NUCLEOTIDE SEQUENCE</scope>
</reference>
<dbReference type="EMBL" id="CAJNOI010003990">
    <property type="protein sequence ID" value="CAF1534553.1"/>
    <property type="molecule type" value="Genomic_DNA"/>
</dbReference>
<comment type="caution">
    <text evidence="3">The sequence shown here is derived from an EMBL/GenBank/DDBJ whole genome shotgun (WGS) entry which is preliminary data.</text>
</comment>
<dbReference type="InterPro" id="IPR011042">
    <property type="entry name" value="6-blade_b-propeller_TolB-like"/>
</dbReference>
<dbReference type="GO" id="GO:0008270">
    <property type="term" value="F:zinc ion binding"/>
    <property type="evidence" value="ECO:0007669"/>
    <property type="project" value="UniProtKB-KW"/>
</dbReference>
<evidence type="ECO:0000313" key="6">
    <source>
        <dbReference type="Proteomes" id="UP000663877"/>
    </source>
</evidence>
<dbReference type="PROSITE" id="PS51125">
    <property type="entry name" value="NHL"/>
    <property type="match status" value="1"/>
</dbReference>
<protein>
    <recommendedName>
        <fullName evidence="7">NHL repeat containing protein-like protein</fullName>
    </recommendedName>
</protein>
<evidence type="ECO:0000313" key="3">
    <source>
        <dbReference type="EMBL" id="CAF1534553.1"/>
    </source>
</evidence>
<dbReference type="Gene3D" id="2.120.10.30">
    <property type="entry name" value="TolB, C-terminal domain"/>
    <property type="match status" value="1"/>
</dbReference>
<dbReference type="CDD" id="cd05819">
    <property type="entry name" value="NHL"/>
    <property type="match status" value="1"/>
</dbReference>
<name>A0A815VNY2_9BILA</name>
<dbReference type="Proteomes" id="UP000663832">
    <property type="component" value="Unassembled WGS sequence"/>
</dbReference>
<keyword evidence="1" id="KW-0677">Repeat</keyword>
<evidence type="ECO:0000256" key="1">
    <source>
        <dbReference type="ARBA" id="ARBA00022737"/>
    </source>
</evidence>
<proteinExistence type="predicted"/>
<dbReference type="Proteomes" id="UP000663877">
    <property type="component" value="Unassembled WGS sequence"/>
</dbReference>
<gene>
    <name evidence="3" type="ORF">BJG266_LOCUS45145</name>
    <name evidence="4" type="ORF">QVE165_LOCUS62132</name>
</gene>
<evidence type="ECO:0000313" key="5">
    <source>
        <dbReference type="Proteomes" id="UP000663832"/>
    </source>
</evidence>
<accession>A0A815VNY2</accession>
<dbReference type="EMBL" id="CAJNOM010004364">
    <property type="protein sequence ID" value="CAF1654998.1"/>
    <property type="molecule type" value="Genomic_DNA"/>
</dbReference>
<keyword evidence="5" id="KW-1185">Reference proteome</keyword>
<dbReference type="InterPro" id="IPR001258">
    <property type="entry name" value="NHL_repeat"/>
</dbReference>
<evidence type="ECO:0000256" key="2">
    <source>
        <dbReference type="PROSITE-ProRule" id="PRU00504"/>
    </source>
</evidence>
<dbReference type="PANTHER" id="PTHR24104:SF25">
    <property type="entry name" value="PROTEIN LIN-41"/>
    <property type="match status" value="1"/>
</dbReference>
<evidence type="ECO:0008006" key="7">
    <source>
        <dbReference type="Google" id="ProtNLM"/>
    </source>
</evidence>
<feature type="repeat" description="NHL" evidence="2">
    <location>
        <begin position="99"/>
        <end position="135"/>
    </location>
</feature>
<dbReference type="SUPFAM" id="SSF101898">
    <property type="entry name" value="NHL repeat"/>
    <property type="match status" value="1"/>
</dbReference>
<feature type="non-terminal residue" evidence="3">
    <location>
        <position position="1"/>
    </location>
</feature>
<dbReference type="PANTHER" id="PTHR24104">
    <property type="entry name" value="E3 UBIQUITIN-PROTEIN LIGASE NHLRC1-RELATED"/>
    <property type="match status" value="1"/>
</dbReference>